<dbReference type="InterPro" id="IPR013538">
    <property type="entry name" value="ASHA1/2-like_C"/>
</dbReference>
<protein>
    <submittedName>
        <fullName evidence="3">SRPBCC domain-containing protein</fullName>
    </submittedName>
</protein>
<dbReference type="EMBL" id="CP060394">
    <property type="protein sequence ID" value="QNI34582.1"/>
    <property type="molecule type" value="Genomic_DNA"/>
</dbReference>
<keyword evidence="4" id="KW-1185">Reference proteome</keyword>
<dbReference type="AlphaFoldDB" id="A0A7G8BPW2"/>
<dbReference type="KEGG" id="adin:H7849_12185"/>
<sequence>MGDLEQYAPGPAHGAQVQKDGEKWTLVLIRELHHSPETIWRALTDPARLREWAPFDADGSLGKAGATVNLTTVGVPTLHVTETTVMRADAPEALEYNWGKFNVRWELKPLDGGTRLTLWHNIDRRFIAMGAAGWHICIDVLDHLLNGTPIGRMVGPDVAKFVGWQRLNAEYAELFGIKTPSWPKTAQKF</sequence>
<name>A0A7G8BPW2_9BACT</name>
<dbReference type="Gene3D" id="3.30.530.20">
    <property type="match status" value="1"/>
</dbReference>
<gene>
    <name evidence="3" type="ORF">H7849_12185</name>
</gene>
<evidence type="ECO:0000256" key="1">
    <source>
        <dbReference type="ARBA" id="ARBA00006817"/>
    </source>
</evidence>
<accession>A0A7G8BPW2</accession>
<evidence type="ECO:0000259" key="2">
    <source>
        <dbReference type="Pfam" id="PF08327"/>
    </source>
</evidence>
<dbReference type="SUPFAM" id="SSF55961">
    <property type="entry name" value="Bet v1-like"/>
    <property type="match status" value="1"/>
</dbReference>
<feature type="domain" description="Activator of Hsp90 ATPase homologue 1/2-like C-terminal" evidence="2">
    <location>
        <begin position="34"/>
        <end position="145"/>
    </location>
</feature>
<dbReference type="Pfam" id="PF08327">
    <property type="entry name" value="AHSA1"/>
    <property type="match status" value="1"/>
</dbReference>
<reference evidence="3 4" key="1">
    <citation type="submission" date="2020-08" db="EMBL/GenBank/DDBJ databases">
        <title>Edaphobacter telluris sp. nov. and Acidobacterium dinghuensis sp. nov., two acidobacteria isolated from forest soil.</title>
        <authorList>
            <person name="Fu J."/>
            <person name="Qiu L."/>
        </authorList>
    </citation>
    <scope>NUCLEOTIDE SEQUENCE [LARGE SCALE GENOMIC DNA]</scope>
    <source>
        <strain evidence="3">4Y35</strain>
    </source>
</reference>
<organism evidence="3 4">
    <name type="scientific">Alloacidobacterium dinghuense</name>
    <dbReference type="NCBI Taxonomy" id="2763107"/>
    <lineage>
        <taxon>Bacteria</taxon>
        <taxon>Pseudomonadati</taxon>
        <taxon>Acidobacteriota</taxon>
        <taxon>Terriglobia</taxon>
        <taxon>Terriglobales</taxon>
        <taxon>Acidobacteriaceae</taxon>
        <taxon>Alloacidobacterium</taxon>
    </lineage>
</organism>
<proteinExistence type="inferred from homology"/>
<dbReference type="RefSeq" id="WP_186746860.1">
    <property type="nucleotide sequence ID" value="NZ_CP060394.1"/>
</dbReference>
<dbReference type="Proteomes" id="UP000515312">
    <property type="component" value="Chromosome"/>
</dbReference>
<evidence type="ECO:0000313" key="3">
    <source>
        <dbReference type="EMBL" id="QNI34582.1"/>
    </source>
</evidence>
<evidence type="ECO:0000313" key="4">
    <source>
        <dbReference type="Proteomes" id="UP000515312"/>
    </source>
</evidence>
<comment type="similarity">
    <text evidence="1">Belongs to the AHA1 family.</text>
</comment>
<dbReference type="InterPro" id="IPR023393">
    <property type="entry name" value="START-like_dom_sf"/>
</dbReference>